<name>A0ABY0QR75_9FLAO</name>
<dbReference type="SUPFAM" id="SSF54826">
    <property type="entry name" value="Enolase N-terminal domain-like"/>
    <property type="match status" value="1"/>
</dbReference>
<dbReference type="Proteomes" id="UP000199242">
    <property type="component" value="Unassembled WGS sequence"/>
</dbReference>
<accession>A0ABY0QR75</accession>
<dbReference type="PANTHER" id="PTHR48073">
    <property type="entry name" value="O-SUCCINYLBENZOATE SYNTHASE-RELATED"/>
    <property type="match status" value="1"/>
</dbReference>
<evidence type="ECO:0000256" key="1">
    <source>
        <dbReference type="ARBA" id="ARBA00022723"/>
    </source>
</evidence>
<dbReference type="PANTHER" id="PTHR48073:SF2">
    <property type="entry name" value="O-SUCCINYLBENZOATE SYNTHASE"/>
    <property type="match status" value="1"/>
</dbReference>
<dbReference type="Gene3D" id="3.30.390.10">
    <property type="entry name" value="Enolase-like, N-terminal domain"/>
    <property type="match status" value="1"/>
</dbReference>
<keyword evidence="1" id="KW-0479">Metal-binding</keyword>
<dbReference type="Pfam" id="PF13378">
    <property type="entry name" value="MR_MLE_C"/>
    <property type="match status" value="1"/>
</dbReference>
<dbReference type="InterPro" id="IPR013342">
    <property type="entry name" value="Mandelate_racemase_C"/>
</dbReference>
<sequence length="340" mass="39151">MTAKYFRYLLQFKRPSGTSRGVLLDKETYILEVFENDKKGTGECAIFRGLSFDDRPDYEEKLQWLCDNINEKPKFLKKELKEFPSIWFGYEQALLNLKHGKNIYFPSEFTEGKSAITINGLIWMGDVDYMEEQIKDKLEKGFYCIKLKIGVNWKSEHTILQKLRKKFTEDQLEIRVDANGGFTKDEAETVLKELADLQIHSIEQPIKAGKWDEMTELCSFTPTPIALDEELIGITDYSEKKKLLETIKPQYIILKPALVGGFSGSDEWISLAEQLNTKWWITSALESNIGLNAISQYTFTKKSNTPQGLGTGNLFTNNFHSPLHLNGDKLFFETYILENS</sequence>
<dbReference type="InterPro" id="IPR029017">
    <property type="entry name" value="Enolase-like_N"/>
</dbReference>
<dbReference type="SUPFAM" id="SSF51604">
    <property type="entry name" value="Enolase C-terminal domain-like"/>
    <property type="match status" value="1"/>
</dbReference>
<gene>
    <name evidence="3" type="ORF">SAMN05216273_10319</name>
</gene>
<comment type="caution">
    <text evidence="3">The sequence shown here is derived from an EMBL/GenBank/DDBJ whole genome shotgun (WGS) entry which is preliminary data.</text>
</comment>
<dbReference type="PROSITE" id="PS00909">
    <property type="entry name" value="MR_MLE_2"/>
    <property type="match status" value="1"/>
</dbReference>
<dbReference type="SFLD" id="SFLDF00009">
    <property type="entry name" value="o-succinylbenzoate_synthase"/>
    <property type="match status" value="1"/>
</dbReference>
<feature type="domain" description="Mandelate racemase/muconate lactonizing enzyme C-terminal" evidence="2">
    <location>
        <begin position="127"/>
        <end position="224"/>
    </location>
</feature>
<dbReference type="Gene3D" id="3.20.20.120">
    <property type="entry name" value="Enolase-like C-terminal domain"/>
    <property type="match status" value="1"/>
</dbReference>
<reference evidence="3 4" key="1">
    <citation type="submission" date="2016-10" db="EMBL/GenBank/DDBJ databases">
        <authorList>
            <person name="Varghese N."/>
            <person name="Submissions S."/>
        </authorList>
    </citation>
    <scope>NUCLEOTIDE SEQUENCE [LARGE SCALE GENOMIC DNA]</scope>
    <source>
        <strain evidence="3 4">CGMCC 1.10941</strain>
    </source>
</reference>
<evidence type="ECO:0000259" key="2">
    <source>
        <dbReference type="SMART" id="SM00922"/>
    </source>
</evidence>
<evidence type="ECO:0000313" key="4">
    <source>
        <dbReference type="Proteomes" id="UP000199242"/>
    </source>
</evidence>
<dbReference type="InterPro" id="IPR029065">
    <property type="entry name" value="Enolase_C-like"/>
</dbReference>
<dbReference type="EMBL" id="FNHD01000003">
    <property type="protein sequence ID" value="SDL58808.1"/>
    <property type="molecule type" value="Genomic_DNA"/>
</dbReference>
<proteinExistence type="predicted"/>
<keyword evidence="4" id="KW-1185">Reference proteome</keyword>
<protein>
    <submittedName>
        <fullName evidence="3">O-succinylbenzoate synthase</fullName>
    </submittedName>
</protein>
<dbReference type="InterPro" id="IPR036849">
    <property type="entry name" value="Enolase-like_C_sf"/>
</dbReference>
<dbReference type="SFLD" id="SFLDS00001">
    <property type="entry name" value="Enolase"/>
    <property type="match status" value="1"/>
</dbReference>
<dbReference type="SMART" id="SM00922">
    <property type="entry name" value="MR_MLE"/>
    <property type="match status" value="1"/>
</dbReference>
<dbReference type="CDD" id="cd03320">
    <property type="entry name" value="OSBS"/>
    <property type="match status" value="1"/>
</dbReference>
<dbReference type="RefSeq" id="WP_089741915.1">
    <property type="nucleotide sequence ID" value="NZ_FNHD01000003.1"/>
</dbReference>
<evidence type="ECO:0000313" key="3">
    <source>
        <dbReference type="EMBL" id="SDL58808.1"/>
    </source>
</evidence>
<dbReference type="InterPro" id="IPR018110">
    <property type="entry name" value="Mandel_Rmase/mucon_lact_enz_CS"/>
</dbReference>
<organism evidence="3 4">
    <name type="scientific">Chryseobacterium taihuense</name>
    <dbReference type="NCBI Taxonomy" id="1141221"/>
    <lineage>
        <taxon>Bacteria</taxon>
        <taxon>Pseudomonadati</taxon>
        <taxon>Bacteroidota</taxon>
        <taxon>Flavobacteriia</taxon>
        <taxon>Flavobacteriales</taxon>
        <taxon>Weeksellaceae</taxon>
        <taxon>Chryseobacterium group</taxon>
        <taxon>Chryseobacterium</taxon>
    </lineage>
</organism>
<dbReference type="SFLD" id="SFLDG00180">
    <property type="entry name" value="muconate_cycloisomerase"/>
    <property type="match status" value="1"/>
</dbReference>